<organism evidence="1 2">
    <name type="scientific">Deinococcus rubellus</name>
    <dbReference type="NCBI Taxonomy" id="1889240"/>
    <lineage>
        <taxon>Bacteria</taxon>
        <taxon>Thermotogati</taxon>
        <taxon>Deinococcota</taxon>
        <taxon>Deinococci</taxon>
        <taxon>Deinococcales</taxon>
        <taxon>Deinococcaceae</taxon>
        <taxon>Deinococcus</taxon>
    </lineage>
</organism>
<dbReference type="Proteomes" id="UP001060261">
    <property type="component" value="Chromosome"/>
</dbReference>
<gene>
    <name evidence="1" type="ORF">N0D28_01040</name>
</gene>
<evidence type="ECO:0000313" key="1">
    <source>
        <dbReference type="EMBL" id="UWX64291.1"/>
    </source>
</evidence>
<protein>
    <submittedName>
        <fullName evidence="1">Uncharacterized protein</fullName>
    </submittedName>
</protein>
<dbReference type="EMBL" id="CP104213">
    <property type="protein sequence ID" value="UWX64291.1"/>
    <property type="molecule type" value="Genomic_DNA"/>
</dbReference>
<evidence type="ECO:0000313" key="2">
    <source>
        <dbReference type="Proteomes" id="UP001060261"/>
    </source>
</evidence>
<reference evidence="1" key="1">
    <citation type="submission" date="2022-09" db="EMBL/GenBank/DDBJ databases">
        <title>genome sequence of Deinococcus rubellus.</title>
        <authorList>
            <person name="Srinivasan S."/>
        </authorList>
    </citation>
    <scope>NUCLEOTIDE SEQUENCE</scope>
    <source>
        <strain evidence="1">Ant6</strain>
    </source>
</reference>
<accession>A0ABY5YHX5</accession>
<dbReference type="RefSeq" id="WP_260560566.1">
    <property type="nucleotide sequence ID" value="NZ_BAABEC010000077.1"/>
</dbReference>
<name>A0ABY5YHX5_9DEIO</name>
<proteinExistence type="predicted"/>
<keyword evidence="2" id="KW-1185">Reference proteome</keyword>
<sequence>MTEVQVVEIRAKYAQGGSSYASLAAEYGTSKHNVAMIVKRRIWAHV</sequence>